<name>A0ABM0LY16_SACKO</name>
<evidence type="ECO:0000313" key="4">
    <source>
        <dbReference type="RefSeq" id="XP_006812657.1"/>
    </source>
</evidence>
<accession>A0ABM0LY16</accession>
<dbReference type="Gene3D" id="3.40.50.300">
    <property type="entry name" value="P-loop containing nucleotide triphosphate hydrolases"/>
    <property type="match status" value="1"/>
</dbReference>
<reference evidence="4" key="1">
    <citation type="submission" date="2025-08" db="UniProtKB">
        <authorList>
            <consortium name="RefSeq"/>
        </authorList>
    </citation>
    <scope>IDENTIFICATION</scope>
    <source>
        <tissue evidence="4">Testes</tissue>
    </source>
</reference>
<keyword evidence="1" id="KW-0677">Repeat</keyword>
<proteinExistence type="predicted"/>
<dbReference type="Pfam" id="PF05729">
    <property type="entry name" value="NACHT"/>
    <property type="match status" value="1"/>
</dbReference>
<dbReference type="PANTHER" id="PTHR19860">
    <property type="entry name" value="DDB1- AND CUL4-ASSOCIATED FACTOR 12-RELATED"/>
    <property type="match status" value="1"/>
</dbReference>
<dbReference type="GeneID" id="102804188"/>
<dbReference type="Proteomes" id="UP000694865">
    <property type="component" value="Unplaced"/>
</dbReference>
<dbReference type="PANTHER" id="PTHR19860:SF14">
    <property type="entry name" value="DUF4062 DOMAIN-CONTAINING PROTEIN"/>
    <property type="match status" value="1"/>
</dbReference>
<evidence type="ECO:0000259" key="2">
    <source>
        <dbReference type="Pfam" id="PF05729"/>
    </source>
</evidence>
<dbReference type="InterPro" id="IPR051191">
    <property type="entry name" value="DCAF12"/>
</dbReference>
<gene>
    <name evidence="4" type="primary">LOC102804188</name>
</gene>
<dbReference type="RefSeq" id="XP_006812657.1">
    <property type="nucleotide sequence ID" value="XM_006812594.1"/>
</dbReference>
<dbReference type="Gene3D" id="1.25.40.10">
    <property type="entry name" value="Tetratricopeptide repeat domain"/>
    <property type="match status" value="1"/>
</dbReference>
<feature type="domain" description="NACHT" evidence="2">
    <location>
        <begin position="126"/>
        <end position="288"/>
    </location>
</feature>
<keyword evidence="3" id="KW-1185">Reference proteome</keyword>
<sequence>MGCGTSKPTVINTNKSTNLVKFPKKKIGHEISTTADDSRLYDSDVTSSMVPEFNTAVEPTDSNWYYDGSEPVAEENSAKAEDIDASDHVDLQQKIVRNLENDFIGRIDILGQILEYITGPPQHVPLLLHGEPGEGKTSLLAKVVGDREHNSSNGQHWHVFYYFVRVIPGSGNLYHMLRRLVLEIGAATEFTVPESMTELVQLSYAALSNPLCKPMILVMDAVDQFDDFFEDDDVVRWIPKQLSSKVRLVCSTETGTAVHQKLKERIPSIKEVHILPPSPSERQELIKTIMHRLGKELSADQVVCLSAKQSSANLLWLNLACDELAAIEEDGMVTKRIEDIPPNIDTMLADVIKRFEVSGDRTDRLVAGFLFLLSFSAQGMLVSEMKWILGDESTIFPVHVAGLGDIKITFNRVYEQVAEERWNAVYQALRHYTRKLKIYVKRDNDGIDDEDIKLDLRHHAIKNAVRRMNFLSGDGDDDCFKITDTERKENKDWWHCKLSDYFELEGNDRKTEEFFYQVVKVGKQDQIHRCLTDWEILDSLLQDDMFSVLGVWKQVGGHNTMVDIYKESMKELEETEDSKELIAHRYSQLAKLLLLGEQYIGAKDLISRAIELQKRCRTNPNEELVEMYTLAGDIQHKYLHCTYKPITGGQRDQLRQLLRSYKDAIKIRHNFYFTKERHKYKMAMSQIKYVEDLYWWIHIGADKSFTENEARREAILHIEEAIRISREVKSYGMFAESVMTKAMLGGEEQLQTYTDALDACLKAYGENHLLTAKINYRLGEYFEKEKAYERAAKHYILNVKILNEVLGEDHPHAVEAHQILQRPKVQNYTR</sequence>
<protein>
    <submittedName>
        <fullName evidence="4">Nephrocystin-3-like</fullName>
    </submittedName>
</protein>
<evidence type="ECO:0000313" key="3">
    <source>
        <dbReference type="Proteomes" id="UP000694865"/>
    </source>
</evidence>
<organism evidence="3 4">
    <name type="scientific">Saccoglossus kowalevskii</name>
    <name type="common">Acorn worm</name>
    <dbReference type="NCBI Taxonomy" id="10224"/>
    <lineage>
        <taxon>Eukaryota</taxon>
        <taxon>Metazoa</taxon>
        <taxon>Hemichordata</taxon>
        <taxon>Enteropneusta</taxon>
        <taxon>Harrimaniidae</taxon>
        <taxon>Saccoglossus</taxon>
    </lineage>
</organism>
<dbReference type="InterPro" id="IPR011990">
    <property type="entry name" value="TPR-like_helical_dom_sf"/>
</dbReference>
<dbReference type="InterPro" id="IPR007111">
    <property type="entry name" value="NACHT_NTPase"/>
</dbReference>
<evidence type="ECO:0000256" key="1">
    <source>
        <dbReference type="ARBA" id="ARBA00022737"/>
    </source>
</evidence>
<dbReference type="SUPFAM" id="SSF52540">
    <property type="entry name" value="P-loop containing nucleoside triphosphate hydrolases"/>
    <property type="match status" value="1"/>
</dbReference>
<dbReference type="InterPro" id="IPR027417">
    <property type="entry name" value="P-loop_NTPase"/>
</dbReference>